<evidence type="ECO:0000313" key="6">
    <source>
        <dbReference type="EMBL" id="TAX74711.1"/>
    </source>
</evidence>
<dbReference type="InterPro" id="IPR036390">
    <property type="entry name" value="WH_DNA-bd_sf"/>
</dbReference>
<sequence>MEGDRDRRGDEDRPRDGDRSGDDHVDRLRRQWAVELPDLDTEPMAILGRAFRLSNLVRPSIEATFAHFGLDRGEFDVIATLRRSGPPYLMTPTEMYSALMISSGGLTHRLDRLEKAGLIRREKSPRDGRSVLVALSEAGAALAEKAFRTDMANESSFLRALDGKEREALAALLRKLIGGIENEQARGEDENEG</sequence>
<protein>
    <submittedName>
        <fullName evidence="6">MarR family transcriptional regulator</fullName>
    </submittedName>
</protein>
<evidence type="ECO:0000259" key="5">
    <source>
        <dbReference type="PROSITE" id="PS50995"/>
    </source>
</evidence>
<dbReference type="GO" id="GO:0003700">
    <property type="term" value="F:DNA-binding transcription factor activity"/>
    <property type="evidence" value="ECO:0007669"/>
    <property type="project" value="InterPro"/>
</dbReference>
<comment type="caution">
    <text evidence="6">The sequence shown here is derived from an EMBL/GenBank/DDBJ whole genome shotgun (WGS) entry which is preliminary data.</text>
</comment>
<evidence type="ECO:0000256" key="3">
    <source>
        <dbReference type="ARBA" id="ARBA00023163"/>
    </source>
</evidence>
<name>A0A4Q8Y587_RHILE</name>
<dbReference type="Gene3D" id="1.10.10.10">
    <property type="entry name" value="Winged helix-like DNA-binding domain superfamily/Winged helix DNA-binding domain"/>
    <property type="match status" value="1"/>
</dbReference>
<accession>A0A4Q8Y587</accession>
<evidence type="ECO:0000256" key="1">
    <source>
        <dbReference type="ARBA" id="ARBA00023015"/>
    </source>
</evidence>
<evidence type="ECO:0000313" key="7">
    <source>
        <dbReference type="Proteomes" id="UP000293652"/>
    </source>
</evidence>
<dbReference type="PANTHER" id="PTHR42756">
    <property type="entry name" value="TRANSCRIPTIONAL REGULATOR, MARR"/>
    <property type="match status" value="1"/>
</dbReference>
<dbReference type="PROSITE" id="PS50995">
    <property type="entry name" value="HTH_MARR_2"/>
    <property type="match status" value="1"/>
</dbReference>
<dbReference type="SMART" id="SM00347">
    <property type="entry name" value="HTH_MARR"/>
    <property type="match status" value="1"/>
</dbReference>
<dbReference type="CDD" id="cd00090">
    <property type="entry name" value="HTH_ARSR"/>
    <property type="match status" value="1"/>
</dbReference>
<keyword evidence="2" id="KW-0238">DNA-binding</keyword>
<dbReference type="Proteomes" id="UP000293652">
    <property type="component" value="Unassembled WGS sequence"/>
</dbReference>
<dbReference type="SUPFAM" id="SSF46785">
    <property type="entry name" value="Winged helix' DNA-binding domain"/>
    <property type="match status" value="1"/>
</dbReference>
<dbReference type="AlphaFoldDB" id="A0A4Q8Y587"/>
<keyword evidence="3" id="KW-0804">Transcription</keyword>
<dbReference type="EMBL" id="SIPC01000001">
    <property type="protein sequence ID" value="TAX74711.1"/>
    <property type="molecule type" value="Genomic_DNA"/>
</dbReference>
<feature type="region of interest" description="Disordered" evidence="4">
    <location>
        <begin position="1"/>
        <end position="24"/>
    </location>
</feature>
<dbReference type="PANTHER" id="PTHR42756:SF1">
    <property type="entry name" value="TRANSCRIPTIONAL REPRESSOR OF EMRAB OPERON"/>
    <property type="match status" value="1"/>
</dbReference>
<evidence type="ECO:0000256" key="2">
    <source>
        <dbReference type="ARBA" id="ARBA00023125"/>
    </source>
</evidence>
<dbReference type="InterPro" id="IPR011991">
    <property type="entry name" value="ArsR-like_HTH"/>
</dbReference>
<keyword evidence="1" id="KW-0805">Transcription regulation</keyword>
<evidence type="ECO:0000256" key="4">
    <source>
        <dbReference type="SAM" id="MobiDB-lite"/>
    </source>
</evidence>
<dbReference type="Pfam" id="PF12802">
    <property type="entry name" value="MarR_2"/>
    <property type="match status" value="1"/>
</dbReference>
<dbReference type="InterPro" id="IPR036388">
    <property type="entry name" value="WH-like_DNA-bd_sf"/>
</dbReference>
<reference evidence="6 7" key="1">
    <citation type="submission" date="2019-02" db="EMBL/GenBank/DDBJ databases">
        <title>The genomic architecture of introgression among sibling species of bacteria.</title>
        <authorList>
            <person name="Cavassim M.I.A."/>
            <person name="Moeskjaer S."/>
            <person name="Moslemi C."/>
            <person name="Fields B."/>
            <person name="Bachmann A."/>
            <person name="Vilhjalmsson B."/>
            <person name="Schierup M.H."/>
            <person name="Young J.P.W."/>
            <person name="Andersen S.U."/>
        </authorList>
    </citation>
    <scope>NUCLEOTIDE SEQUENCE [LARGE SCALE GENOMIC DNA]</scope>
    <source>
        <strain evidence="6 7">SM145A</strain>
    </source>
</reference>
<dbReference type="PRINTS" id="PR00598">
    <property type="entry name" value="HTHMARR"/>
</dbReference>
<dbReference type="InterPro" id="IPR000835">
    <property type="entry name" value="HTH_MarR-typ"/>
</dbReference>
<dbReference type="GO" id="GO:0003677">
    <property type="term" value="F:DNA binding"/>
    <property type="evidence" value="ECO:0007669"/>
    <property type="project" value="UniProtKB-KW"/>
</dbReference>
<proteinExistence type="predicted"/>
<gene>
    <name evidence="6" type="ORF">ELI03_14000</name>
</gene>
<feature type="domain" description="HTH marR-type" evidence="5">
    <location>
        <begin position="40"/>
        <end position="178"/>
    </location>
</feature>
<organism evidence="6 7">
    <name type="scientific">Rhizobium leguminosarum</name>
    <dbReference type="NCBI Taxonomy" id="384"/>
    <lineage>
        <taxon>Bacteria</taxon>
        <taxon>Pseudomonadati</taxon>
        <taxon>Pseudomonadota</taxon>
        <taxon>Alphaproteobacteria</taxon>
        <taxon>Hyphomicrobiales</taxon>
        <taxon>Rhizobiaceae</taxon>
        <taxon>Rhizobium/Agrobacterium group</taxon>
        <taxon>Rhizobium</taxon>
    </lineage>
</organism>